<protein>
    <submittedName>
        <fullName evidence="5">4'-phosphopantetheinyl transferase</fullName>
    </submittedName>
</protein>
<evidence type="ECO:0000313" key="5">
    <source>
        <dbReference type="EMBL" id="BBB15371.1"/>
    </source>
</evidence>
<dbReference type="GO" id="GO:0008897">
    <property type="term" value="F:holo-[acyl-carrier-protein] synthase activity"/>
    <property type="evidence" value="ECO:0007669"/>
    <property type="project" value="InterPro"/>
</dbReference>
<evidence type="ECO:0000313" key="6">
    <source>
        <dbReference type="Proteomes" id="UP000282483"/>
    </source>
</evidence>
<dbReference type="GO" id="GO:0000287">
    <property type="term" value="F:magnesium ion binding"/>
    <property type="evidence" value="ECO:0007669"/>
    <property type="project" value="InterPro"/>
</dbReference>
<sequence>MNKFLWKKPPIPLRISREECHVWKIDLRAVNKEKFQLDILSEDEQKRLSSFKFAKDRFRYGVTHFLKRWVLASYLKEHPEKLIFTLGKYGKPAISSQKNWPNLQFNISHSNQIILLGVTVEDPIGIDVEYHTDNICIENLREFIFSPLERSYFSKLVSQQEKKEAFFRCLTRKEAYLKAKGDGLTDFLTKISVDMNELPTDDWLETLTLNKKENLPWKLFPVDVGKSYTAAVVSTHYPKHLIGYTVNGIKNLTRTN</sequence>
<dbReference type="AlphaFoldDB" id="A0A2Z5UWF9"/>
<keyword evidence="6" id="KW-1185">Reference proteome</keyword>
<feature type="domain" description="4'-phosphopantetheinyl transferase N-terminal" evidence="4">
    <location>
        <begin position="35"/>
        <end position="116"/>
    </location>
</feature>
<dbReference type="Pfam" id="PF22624">
    <property type="entry name" value="AASDHPPT_N"/>
    <property type="match status" value="1"/>
</dbReference>
<gene>
    <name evidence="5" type="ORF">RVIR1_08900</name>
</gene>
<evidence type="ECO:0000256" key="1">
    <source>
        <dbReference type="ARBA" id="ARBA00010990"/>
    </source>
</evidence>
<evidence type="ECO:0000259" key="4">
    <source>
        <dbReference type="Pfam" id="PF22624"/>
    </source>
</evidence>
<dbReference type="KEGG" id="rvi:RVIR1_08900"/>
<dbReference type="GO" id="GO:0019878">
    <property type="term" value="P:lysine biosynthetic process via aminoadipic acid"/>
    <property type="evidence" value="ECO:0007669"/>
    <property type="project" value="TreeGrafter"/>
</dbReference>
<dbReference type="OrthoDB" id="9808281at2"/>
<keyword evidence="2 5" id="KW-0808">Transferase</keyword>
<feature type="domain" description="4'-phosphopantetheinyl transferase" evidence="3">
    <location>
        <begin position="123"/>
        <end position="232"/>
    </location>
</feature>
<comment type="similarity">
    <text evidence="1">Belongs to the P-Pant transferase superfamily. Gsp/Sfp/HetI/AcpT family.</text>
</comment>
<proteinExistence type="inferred from homology"/>
<dbReference type="GO" id="GO:0005829">
    <property type="term" value="C:cytosol"/>
    <property type="evidence" value="ECO:0007669"/>
    <property type="project" value="TreeGrafter"/>
</dbReference>
<evidence type="ECO:0000256" key="2">
    <source>
        <dbReference type="ARBA" id="ARBA00022679"/>
    </source>
</evidence>
<dbReference type="PANTHER" id="PTHR12215:SF10">
    <property type="entry name" value="L-AMINOADIPATE-SEMIALDEHYDE DEHYDROGENASE-PHOSPHOPANTETHEINYL TRANSFERASE"/>
    <property type="match status" value="1"/>
</dbReference>
<dbReference type="EMBL" id="AP018005">
    <property type="protein sequence ID" value="BBB15371.1"/>
    <property type="molecule type" value="Genomic_DNA"/>
</dbReference>
<evidence type="ECO:0000259" key="3">
    <source>
        <dbReference type="Pfam" id="PF01648"/>
    </source>
</evidence>
<dbReference type="Pfam" id="PF01648">
    <property type="entry name" value="ACPS"/>
    <property type="match status" value="1"/>
</dbReference>
<reference evidence="5 6" key="1">
    <citation type="submission" date="2017-03" db="EMBL/GenBank/DDBJ databases">
        <title>The genome sequence of Candidatus Rickettsiella viridis.</title>
        <authorList>
            <person name="Nikoh N."/>
            <person name="Tsuchida T."/>
            <person name="Yamaguchi K."/>
            <person name="Maeda T."/>
            <person name="Shigenobu S."/>
            <person name="Fukatsu T."/>
        </authorList>
    </citation>
    <scope>NUCLEOTIDE SEQUENCE [LARGE SCALE GENOMIC DNA]</scope>
    <source>
        <strain evidence="5 6">Ap-RA04</strain>
    </source>
</reference>
<name>A0A2Z5UWF9_9COXI</name>
<dbReference type="SUPFAM" id="SSF56214">
    <property type="entry name" value="4'-phosphopantetheinyl transferase"/>
    <property type="match status" value="2"/>
</dbReference>
<dbReference type="InterPro" id="IPR008278">
    <property type="entry name" value="4-PPantetheinyl_Trfase_dom"/>
</dbReference>
<dbReference type="InterPro" id="IPR050559">
    <property type="entry name" value="P-Pant_transferase_sf"/>
</dbReference>
<accession>A0A2Z5UWF9</accession>
<dbReference type="InterPro" id="IPR055066">
    <property type="entry name" value="AASDHPPT_N"/>
</dbReference>
<dbReference type="InterPro" id="IPR037143">
    <property type="entry name" value="4-PPantetheinyl_Trfase_dom_sf"/>
</dbReference>
<organism evidence="5 6">
    <name type="scientific">Candidatus Rickettsiella viridis</name>
    <dbReference type="NCBI Taxonomy" id="676208"/>
    <lineage>
        <taxon>Bacteria</taxon>
        <taxon>Pseudomonadati</taxon>
        <taxon>Pseudomonadota</taxon>
        <taxon>Gammaproteobacteria</taxon>
        <taxon>Legionellales</taxon>
        <taxon>Coxiellaceae</taxon>
        <taxon>Rickettsiella</taxon>
    </lineage>
</organism>
<dbReference type="Gene3D" id="3.90.470.20">
    <property type="entry name" value="4'-phosphopantetheinyl transferase domain"/>
    <property type="match status" value="2"/>
</dbReference>
<dbReference type="PANTHER" id="PTHR12215">
    <property type="entry name" value="PHOSPHOPANTETHEINE TRANSFERASE"/>
    <property type="match status" value="1"/>
</dbReference>
<dbReference type="RefSeq" id="WP_126322831.1">
    <property type="nucleotide sequence ID" value="NZ_AP018005.1"/>
</dbReference>
<dbReference type="Proteomes" id="UP000282483">
    <property type="component" value="Chromosome"/>
</dbReference>